<proteinExistence type="predicted"/>
<evidence type="ECO:0000313" key="4">
    <source>
        <dbReference type="Proteomes" id="UP000252004"/>
    </source>
</evidence>
<reference evidence="3 4" key="1">
    <citation type="submission" date="2018-01" db="EMBL/GenBank/DDBJ databases">
        <title>Draft genome Sequence of streptomyces globosus LZH-48.</title>
        <authorList>
            <person name="Ran K."/>
            <person name="Li Z."/>
            <person name="Wei S."/>
            <person name="Dong R."/>
        </authorList>
    </citation>
    <scope>NUCLEOTIDE SEQUENCE [LARGE SCALE GENOMIC DNA]</scope>
    <source>
        <strain evidence="3 4">LZH-48</strain>
    </source>
</reference>
<keyword evidence="2" id="KW-0812">Transmembrane</keyword>
<evidence type="ECO:0000313" key="3">
    <source>
        <dbReference type="EMBL" id="AXE23582.1"/>
    </source>
</evidence>
<feature type="transmembrane region" description="Helical" evidence="2">
    <location>
        <begin position="26"/>
        <end position="47"/>
    </location>
</feature>
<dbReference type="AlphaFoldDB" id="A0A344TY61"/>
<evidence type="ECO:0000256" key="1">
    <source>
        <dbReference type="SAM" id="MobiDB-lite"/>
    </source>
</evidence>
<dbReference type="NCBIfam" id="TIGR04222">
    <property type="entry name" value="near_uncomplex"/>
    <property type="match status" value="1"/>
</dbReference>
<gene>
    <name evidence="3" type="ORF">C0216_08990</name>
</gene>
<feature type="compositionally biased region" description="Gly residues" evidence="1">
    <location>
        <begin position="330"/>
        <end position="339"/>
    </location>
</feature>
<name>A0A344TY61_9ACTN</name>
<protein>
    <submittedName>
        <fullName evidence="3">TIGR04222 domain-containing membrane protein</fullName>
    </submittedName>
</protein>
<feature type="region of interest" description="Disordered" evidence="1">
    <location>
        <begin position="330"/>
        <end position="358"/>
    </location>
</feature>
<feature type="transmembrane region" description="Helical" evidence="2">
    <location>
        <begin position="164"/>
        <end position="190"/>
    </location>
</feature>
<keyword evidence="4" id="KW-1185">Reference proteome</keyword>
<dbReference type="InterPro" id="IPR026467">
    <property type="entry name" value="Ser/Gly_Cys_C_dom"/>
</dbReference>
<accession>A0A344TY61</accession>
<organism evidence="3 4">
    <name type="scientific">Streptomyces globosus</name>
    <dbReference type="NCBI Taxonomy" id="68209"/>
    <lineage>
        <taxon>Bacteria</taxon>
        <taxon>Bacillati</taxon>
        <taxon>Actinomycetota</taxon>
        <taxon>Actinomycetes</taxon>
        <taxon>Kitasatosporales</taxon>
        <taxon>Streptomycetaceae</taxon>
        <taxon>Streptomyces</taxon>
    </lineage>
</organism>
<dbReference type="KEGG" id="sgz:C0216_08990"/>
<keyword evidence="2" id="KW-1133">Transmembrane helix</keyword>
<feature type="transmembrane region" description="Helical" evidence="2">
    <location>
        <begin position="196"/>
        <end position="217"/>
    </location>
</feature>
<evidence type="ECO:0000256" key="2">
    <source>
        <dbReference type="SAM" id="Phobius"/>
    </source>
</evidence>
<keyword evidence="2" id="KW-0472">Membrane</keyword>
<sequence length="358" mass="35130">MAGPRRAEAAGADRALGSRPHGEGGVTGFAVVWLPVAVSSVLLVWALRRTRPRTGGEPPRLLDLSEAAFLTGGPGGVVDTALVVLLGDGRLTAGGPGIVQARPGAPAADTAERAVLRACGQAPSGRLYQVRYAAMRDPAVQEVGDGLAARGLLTAPGRGRGVRVWGVVQAAVCGVLFLLSLPLVLFTLAVSGGGGVPAGVSLLFALPAGAVVGAVCARRAARRVTPRGRRALRAMRAVYVGDGSPQAQTALFGLRTLRDPYLGPLLVPAARQARLAAAEHRAQGGRSGRSGGGGGGSDGCGSSGAEAVPVVWCAGSGGGSGCGSSGDGGWGGSGCGSSGGSSCSSSSSSSSCSSSSSS</sequence>
<feature type="compositionally biased region" description="Low complexity" evidence="1">
    <location>
        <begin position="340"/>
        <end position="358"/>
    </location>
</feature>
<feature type="region of interest" description="Disordered" evidence="1">
    <location>
        <begin position="277"/>
        <end position="300"/>
    </location>
</feature>
<dbReference type="EMBL" id="CP030862">
    <property type="protein sequence ID" value="AXE23582.1"/>
    <property type="molecule type" value="Genomic_DNA"/>
</dbReference>
<dbReference type="OrthoDB" id="4241909at2"/>
<dbReference type="Proteomes" id="UP000252004">
    <property type="component" value="Chromosome"/>
</dbReference>
<feature type="compositionally biased region" description="Gly residues" evidence="1">
    <location>
        <begin position="285"/>
        <end position="300"/>
    </location>
</feature>